<organism evidence="1">
    <name type="scientific">uncultured bacterium</name>
    <name type="common">gcode 4</name>
    <dbReference type="NCBI Taxonomy" id="1234023"/>
    <lineage>
        <taxon>Bacteria</taxon>
        <taxon>environmental samples</taxon>
    </lineage>
</organism>
<sequence length="84" mass="9921">KWKSEGNEPVWEISIESDQLDAYISTKYKISKDDAKLLIENNYIIVNDKDTSCIQLFDPQNDSLELRFRKDELLEILKSIKEKK</sequence>
<name>K2GC45_9BACT</name>
<accession>K2GC45</accession>
<proteinExistence type="predicted"/>
<dbReference type="AlphaFoldDB" id="K2GC45"/>
<evidence type="ECO:0000313" key="1">
    <source>
        <dbReference type="EMBL" id="EKE27799.1"/>
    </source>
</evidence>
<gene>
    <name evidence="1" type="ORF">ACD_3C00147G0001</name>
</gene>
<comment type="caution">
    <text evidence="1">The sequence shown here is derived from an EMBL/GenBank/DDBJ whole genome shotgun (WGS) entry which is preliminary data.</text>
</comment>
<protein>
    <submittedName>
        <fullName evidence="1">Uncharacterized protein</fullName>
    </submittedName>
</protein>
<reference evidence="1" key="1">
    <citation type="journal article" date="2012" name="Science">
        <title>Fermentation, hydrogen, and sulfur metabolism in multiple uncultivated bacterial phyla.</title>
        <authorList>
            <person name="Wrighton K.C."/>
            <person name="Thomas B.C."/>
            <person name="Sharon I."/>
            <person name="Miller C.S."/>
            <person name="Castelle C.J."/>
            <person name="VerBerkmoes N.C."/>
            <person name="Wilkins M.J."/>
            <person name="Hettich R.L."/>
            <person name="Lipton M.S."/>
            <person name="Williams K.H."/>
            <person name="Long P.E."/>
            <person name="Banfield J.F."/>
        </authorList>
    </citation>
    <scope>NUCLEOTIDE SEQUENCE [LARGE SCALE GENOMIC DNA]</scope>
</reference>
<feature type="non-terminal residue" evidence="1">
    <location>
        <position position="1"/>
    </location>
</feature>
<dbReference type="EMBL" id="AMFJ01000421">
    <property type="protein sequence ID" value="EKE27799.1"/>
    <property type="molecule type" value="Genomic_DNA"/>
</dbReference>